<dbReference type="GO" id="GO:0006888">
    <property type="term" value="P:endoplasmic reticulum to Golgi vesicle-mediated transport"/>
    <property type="evidence" value="ECO:0007669"/>
    <property type="project" value="InterPro"/>
</dbReference>
<dbReference type="GO" id="GO:0005737">
    <property type="term" value="C:cytoplasm"/>
    <property type="evidence" value="ECO:0007669"/>
    <property type="project" value="GOC"/>
</dbReference>
<dbReference type="KEGG" id="apro:F751_1474"/>
<reference evidence="2" key="3">
    <citation type="submission" date="2018-10" db="EMBL/GenBank/DDBJ databases">
        <authorList>
            <person name="Hovde B."/>
            <person name="Zhang X."/>
        </authorList>
    </citation>
    <scope>NUCLEOTIDE SEQUENCE [LARGE SCALE GENOMIC DNA]</scope>
    <source>
        <strain evidence="2">UTEX 25</strain>
    </source>
</reference>
<dbReference type="OrthoDB" id="10258445at2759"/>
<dbReference type="Gene3D" id="3.30.450.70">
    <property type="match status" value="1"/>
</dbReference>
<dbReference type="GeneID" id="23612865"/>
<accession>A0A087SJF6</accession>
<evidence type="ECO:0000313" key="4">
    <source>
        <dbReference type="Proteomes" id="UP000279271"/>
    </source>
</evidence>
<dbReference type="EMBL" id="QOKY01000158">
    <property type="protein sequence ID" value="RMZ55882.1"/>
    <property type="molecule type" value="Genomic_DNA"/>
</dbReference>
<dbReference type="PANTHER" id="PTHR12403">
    <property type="entry name" value="TRAFFICKING PROTEIN PARTICLE COMPLEX SUBUNIT 2"/>
    <property type="match status" value="1"/>
</dbReference>
<gene>
    <name evidence="2" type="ORF">APUTEX25_003848</name>
    <name evidence="1" type="ORF">F751_1474</name>
</gene>
<evidence type="ECO:0000313" key="2">
    <source>
        <dbReference type="EMBL" id="RMZ55882.1"/>
    </source>
</evidence>
<sequence>MIVGVAVVSPQVIWREPGRYVTNTRHRLFLVVDDETMRDEDLRLIFQKLHAALADALSNPFYTTQTTIKSVSFAAAVHAIMEGTGV</sequence>
<dbReference type="SUPFAM" id="SSF64356">
    <property type="entry name" value="SNARE-like"/>
    <property type="match status" value="1"/>
</dbReference>
<dbReference type="EMBL" id="KL662123">
    <property type="protein sequence ID" value="KFM25860.1"/>
    <property type="molecule type" value="Genomic_DNA"/>
</dbReference>
<evidence type="ECO:0000313" key="3">
    <source>
        <dbReference type="Proteomes" id="UP000028924"/>
    </source>
</evidence>
<dbReference type="InterPro" id="IPR011012">
    <property type="entry name" value="Longin-like_dom_sf"/>
</dbReference>
<reference evidence="1 3" key="1">
    <citation type="journal article" date="2014" name="BMC Genomics">
        <title>Oil accumulation mechanisms of the oleaginous microalga Chlorella protothecoides revealed through its genome, transcriptomes, and proteomes.</title>
        <authorList>
            <person name="Gao C."/>
            <person name="Wang Y."/>
            <person name="Shen Y."/>
            <person name="Yan D."/>
            <person name="He X."/>
            <person name="Dai J."/>
            <person name="Wu Q."/>
        </authorList>
    </citation>
    <scope>NUCLEOTIDE SEQUENCE [LARGE SCALE GENOMIC DNA]</scope>
    <source>
        <strain evidence="1 3">0710</strain>
    </source>
</reference>
<dbReference type="Proteomes" id="UP000028924">
    <property type="component" value="Unassembled WGS sequence"/>
</dbReference>
<protein>
    <submittedName>
        <fullName evidence="1">Trafficking protein particle complex subunit 2-like protein</fullName>
    </submittedName>
</protein>
<dbReference type="STRING" id="3075.A0A087SJF6"/>
<name>A0A087SJF6_AUXPR</name>
<reference evidence="2" key="4">
    <citation type="submission" date="2018-11" db="EMBL/GenBank/DDBJ databases">
        <title>Characterization of plant carbon substrate utilization by Auxenochlorella protothecoides.</title>
        <authorList>
            <person name="Vogler B.W."/>
            <person name="Starkenburg S.R."/>
            <person name="Sudasinghe N."/>
            <person name="Schambach J.Y."/>
            <person name="Rollin J.A."/>
            <person name="Pattathil S."/>
            <person name="Barry A.N."/>
        </authorList>
    </citation>
    <scope>NUCLEOTIDE SEQUENCE [LARGE SCALE GENOMIC DNA]</scope>
    <source>
        <strain evidence="2">UTEX 25</strain>
    </source>
</reference>
<dbReference type="RefSeq" id="XP_011398756.1">
    <property type="nucleotide sequence ID" value="XM_011400454.1"/>
</dbReference>
<organism evidence="1 3">
    <name type="scientific">Auxenochlorella protothecoides</name>
    <name type="common">Green microalga</name>
    <name type="synonym">Chlorella protothecoides</name>
    <dbReference type="NCBI Taxonomy" id="3075"/>
    <lineage>
        <taxon>Eukaryota</taxon>
        <taxon>Viridiplantae</taxon>
        <taxon>Chlorophyta</taxon>
        <taxon>core chlorophytes</taxon>
        <taxon>Trebouxiophyceae</taxon>
        <taxon>Chlorellales</taxon>
        <taxon>Chlorellaceae</taxon>
        <taxon>Auxenochlorella</taxon>
    </lineage>
</organism>
<proteinExistence type="predicted"/>
<keyword evidence="3" id="KW-1185">Reference proteome</keyword>
<dbReference type="Proteomes" id="UP000279271">
    <property type="component" value="Unassembled WGS sequence"/>
</dbReference>
<dbReference type="Pfam" id="PF04628">
    <property type="entry name" value="Sedlin_N"/>
    <property type="match status" value="1"/>
</dbReference>
<reference evidence="4" key="2">
    <citation type="journal article" date="2018" name="Algal Res.">
        <title>Characterization of plant carbon substrate utilization by Auxenochlorella protothecoides.</title>
        <authorList>
            <person name="Vogler B.W."/>
            <person name="Starkenburg S.R."/>
            <person name="Sudasinghe N."/>
            <person name="Schambach J.Y."/>
            <person name="Rollin J.A."/>
            <person name="Pattathil S."/>
            <person name="Barry A.N."/>
        </authorList>
    </citation>
    <scope>NUCLEOTIDE SEQUENCE [LARGE SCALE GENOMIC DNA]</scope>
    <source>
        <strain evidence="4">UTEX 25</strain>
    </source>
</reference>
<dbReference type="AlphaFoldDB" id="A0A087SJF6"/>
<dbReference type="InterPro" id="IPR006722">
    <property type="entry name" value="Sedlin"/>
</dbReference>
<evidence type="ECO:0000313" key="1">
    <source>
        <dbReference type="EMBL" id="KFM25860.1"/>
    </source>
</evidence>